<evidence type="ECO:0000256" key="13">
    <source>
        <dbReference type="SAM" id="MobiDB-lite"/>
    </source>
</evidence>
<keyword evidence="10" id="KW-0539">Nucleus</keyword>
<gene>
    <name evidence="15" type="ORF">NEZAVI_LOCUS12247</name>
</gene>
<evidence type="ECO:0000256" key="5">
    <source>
        <dbReference type="ARBA" id="ARBA00022723"/>
    </source>
</evidence>
<name>A0A9P0HKN1_NEZVI</name>
<dbReference type="GO" id="GO:0035861">
    <property type="term" value="C:site of double-strand break"/>
    <property type="evidence" value="ECO:0007669"/>
    <property type="project" value="TreeGrafter"/>
</dbReference>
<comment type="catalytic activity">
    <reaction evidence="1">
        <text>S-ubiquitinyl-[E2 ubiquitin-conjugating enzyme]-L-cysteine + [acceptor protein]-L-lysine = [E2 ubiquitin-conjugating enzyme]-L-cysteine + N(6)-ubiquitinyl-[acceptor protein]-L-lysine.</text>
        <dbReference type="EC" id="2.3.2.27"/>
    </reaction>
</comment>
<dbReference type="OrthoDB" id="426657at2759"/>
<evidence type="ECO:0000256" key="11">
    <source>
        <dbReference type="PROSITE-ProRule" id="PRU00175"/>
    </source>
</evidence>
<dbReference type="PANTHER" id="PTHR23328">
    <property type="entry name" value="RING-TYPE DOMAIN-CONTAINING PROTEIN"/>
    <property type="match status" value="1"/>
</dbReference>
<evidence type="ECO:0000256" key="1">
    <source>
        <dbReference type="ARBA" id="ARBA00000900"/>
    </source>
</evidence>
<keyword evidence="16" id="KW-1185">Reference proteome</keyword>
<dbReference type="GO" id="GO:0005634">
    <property type="term" value="C:nucleus"/>
    <property type="evidence" value="ECO:0007669"/>
    <property type="project" value="UniProtKB-SubCell"/>
</dbReference>
<evidence type="ECO:0000256" key="10">
    <source>
        <dbReference type="ARBA" id="ARBA00023242"/>
    </source>
</evidence>
<evidence type="ECO:0000256" key="3">
    <source>
        <dbReference type="ARBA" id="ARBA00012483"/>
    </source>
</evidence>
<evidence type="ECO:0000256" key="2">
    <source>
        <dbReference type="ARBA" id="ARBA00004123"/>
    </source>
</evidence>
<dbReference type="GO" id="GO:0008270">
    <property type="term" value="F:zinc ion binding"/>
    <property type="evidence" value="ECO:0007669"/>
    <property type="project" value="UniProtKB-KW"/>
</dbReference>
<evidence type="ECO:0000313" key="16">
    <source>
        <dbReference type="Proteomes" id="UP001152798"/>
    </source>
</evidence>
<proteinExistence type="predicted"/>
<comment type="subcellular location">
    <subcellularLocation>
        <location evidence="2">Nucleus</location>
    </subcellularLocation>
</comment>
<feature type="coiled-coil region" evidence="12">
    <location>
        <begin position="149"/>
        <end position="180"/>
    </location>
</feature>
<dbReference type="InterPro" id="IPR013083">
    <property type="entry name" value="Znf_RING/FYVE/PHD"/>
</dbReference>
<dbReference type="GO" id="GO:0061630">
    <property type="term" value="F:ubiquitin protein ligase activity"/>
    <property type="evidence" value="ECO:0007669"/>
    <property type="project" value="UniProtKB-EC"/>
</dbReference>
<sequence length="387" mass="44466">MRMSAVVCKPIHGKLKFEDVLCPICQEIYIEPVSLPCKHVVCLQCLEKIVENNSLVCPICRTRIGTFIRLAKNLKKTVDQNFWQKLKKQFPVEIKRKLNGEEDGLARRVLLDQPVSTVLAKKGSIKEEFDEMFHKLKIEEERTRLAEQQASEELAKRIMEEELEQEKQRKRKTEEIEKADVLYIKSMILTENNQRNDLSENGIIQWNDSPSSSPSTSSGSTGRDSISDELRHFTPIFIAPKTPPKQLPNGKLRDMTIIKPINLTSSFNDPPESGFGSVQNKTSLKIMSNNFLRTKPAVVEDVEMKDEGTSSNQNDNHNTSSDLNSNITEELPFSIIKEQELIQKRIKQEQEDLAIALKLHNKWNKEKTQVKRKHGYQLRSAKKNKRS</sequence>
<feature type="compositionally biased region" description="Polar residues" evidence="13">
    <location>
        <begin position="309"/>
        <end position="325"/>
    </location>
</feature>
<dbReference type="GO" id="GO:0006302">
    <property type="term" value="P:double-strand break repair"/>
    <property type="evidence" value="ECO:0007669"/>
    <property type="project" value="TreeGrafter"/>
</dbReference>
<dbReference type="InterPro" id="IPR017907">
    <property type="entry name" value="Znf_RING_CS"/>
</dbReference>
<evidence type="ECO:0000256" key="9">
    <source>
        <dbReference type="ARBA" id="ARBA00022833"/>
    </source>
</evidence>
<keyword evidence="6" id="KW-0227">DNA damage</keyword>
<dbReference type="AlphaFoldDB" id="A0A9P0HKN1"/>
<keyword evidence="9" id="KW-0862">Zinc</keyword>
<evidence type="ECO:0000313" key="15">
    <source>
        <dbReference type="EMBL" id="CAH1403670.1"/>
    </source>
</evidence>
<dbReference type="InterPro" id="IPR001841">
    <property type="entry name" value="Znf_RING"/>
</dbReference>
<evidence type="ECO:0000256" key="12">
    <source>
        <dbReference type="SAM" id="Coils"/>
    </source>
</evidence>
<reference evidence="15" key="1">
    <citation type="submission" date="2022-01" db="EMBL/GenBank/DDBJ databases">
        <authorList>
            <person name="King R."/>
        </authorList>
    </citation>
    <scope>NUCLEOTIDE SEQUENCE</scope>
</reference>
<feature type="region of interest" description="Disordered" evidence="13">
    <location>
        <begin position="202"/>
        <end position="226"/>
    </location>
</feature>
<accession>A0A9P0HKN1</accession>
<dbReference type="Gene3D" id="3.30.40.10">
    <property type="entry name" value="Zinc/RING finger domain, C3HC4 (zinc finger)"/>
    <property type="match status" value="1"/>
</dbReference>
<dbReference type="Pfam" id="PF13920">
    <property type="entry name" value="zf-C3HC4_3"/>
    <property type="match status" value="1"/>
</dbReference>
<evidence type="ECO:0000256" key="4">
    <source>
        <dbReference type="ARBA" id="ARBA00022679"/>
    </source>
</evidence>
<keyword evidence="4" id="KW-0808">Transferase</keyword>
<dbReference type="SMART" id="SM00184">
    <property type="entry name" value="RING"/>
    <property type="match status" value="1"/>
</dbReference>
<keyword evidence="8" id="KW-0833">Ubl conjugation pathway</keyword>
<organism evidence="15 16">
    <name type="scientific">Nezara viridula</name>
    <name type="common">Southern green stink bug</name>
    <name type="synonym">Cimex viridulus</name>
    <dbReference type="NCBI Taxonomy" id="85310"/>
    <lineage>
        <taxon>Eukaryota</taxon>
        <taxon>Metazoa</taxon>
        <taxon>Ecdysozoa</taxon>
        <taxon>Arthropoda</taxon>
        <taxon>Hexapoda</taxon>
        <taxon>Insecta</taxon>
        <taxon>Pterygota</taxon>
        <taxon>Neoptera</taxon>
        <taxon>Paraneoptera</taxon>
        <taxon>Hemiptera</taxon>
        <taxon>Heteroptera</taxon>
        <taxon>Panheteroptera</taxon>
        <taxon>Pentatomomorpha</taxon>
        <taxon>Pentatomoidea</taxon>
        <taxon>Pentatomidae</taxon>
        <taxon>Pentatominae</taxon>
        <taxon>Nezara</taxon>
    </lineage>
</organism>
<feature type="domain" description="RING-type" evidence="14">
    <location>
        <begin position="22"/>
        <end position="61"/>
    </location>
</feature>
<dbReference type="PANTHER" id="PTHR23328:SF0">
    <property type="entry name" value="RING-TYPE DOMAIN-CONTAINING PROTEIN"/>
    <property type="match status" value="1"/>
</dbReference>
<evidence type="ECO:0000256" key="6">
    <source>
        <dbReference type="ARBA" id="ARBA00022763"/>
    </source>
</evidence>
<dbReference type="SUPFAM" id="SSF57850">
    <property type="entry name" value="RING/U-box"/>
    <property type="match status" value="1"/>
</dbReference>
<dbReference type="EC" id="2.3.2.27" evidence="3"/>
<evidence type="ECO:0000259" key="14">
    <source>
        <dbReference type="PROSITE" id="PS50089"/>
    </source>
</evidence>
<feature type="compositionally biased region" description="Low complexity" evidence="13">
    <location>
        <begin position="209"/>
        <end position="222"/>
    </location>
</feature>
<dbReference type="GO" id="GO:0031491">
    <property type="term" value="F:nucleosome binding"/>
    <property type="evidence" value="ECO:0007669"/>
    <property type="project" value="TreeGrafter"/>
</dbReference>
<dbReference type="Proteomes" id="UP001152798">
    <property type="component" value="Chromosome 5"/>
</dbReference>
<keyword evidence="7 11" id="KW-0863">Zinc-finger</keyword>
<feature type="compositionally biased region" description="Basic residues" evidence="13">
    <location>
        <begin position="370"/>
        <end position="387"/>
    </location>
</feature>
<dbReference type="PROSITE" id="PS00518">
    <property type="entry name" value="ZF_RING_1"/>
    <property type="match status" value="1"/>
</dbReference>
<evidence type="ECO:0000256" key="7">
    <source>
        <dbReference type="ARBA" id="ARBA00022771"/>
    </source>
</evidence>
<dbReference type="PROSITE" id="PS50089">
    <property type="entry name" value="ZF_RING_2"/>
    <property type="match status" value="1"/>
</dbReference>
<dbReference type="InterPro" id="IPR051657">
    <property type="entry name" value="RNF168/RNF169_E3_ubiq-ligase"/>
</dbReference>
<protein>
    <recommendedName>
        <fullName evidence="3">RING-type E3 ubiquitin transferase</fullName>
        <ecNumber evidence="3">2.3.2.27</ecNumber>
    </recommendedName>
</protein>
<feature type="region of interest" description="Disordered" evidence="13">
    <location>
        <begin position="304"/>
        <end position="325"/>
    </location>
</feature>
<feature type="region of interest" description="Disordered" evidence="13">
    <location>
        <begin position="366"/>
        <end position="387"/>
    </location>
</feature>
<keyword evidence="5" id="KW-0479">Metal-binding</keyword>
<keyword evidence="12" id="KW-0175">Coiled coil</keyword>
<dbReference type="EMBL" id="OV725081">
    <property type="protein sequence ID" value="CAH1403670.1"/>
    <property type="molecule type" value="Genomic_DNA"/>
</dbReference>
<dbReference type="CDD" id="cd22249">
    <property type="entry name" value="UDM1_RNF168_RNF169-like"/>
    <property type="match status" value="1"/>
</dbReference>
<evidence type="ECO:0000256" key="8">
    <source>
        <dbReference type="ARBA" id="ARBA00022786"/>
    </source>
</evidence>